<proteinExistence type="predicted"/>
<dbReference type="AlphaFoldDB" id="A0A2G9R783"/>
<gene>
    <name evidence="1" type="ORF">AB205_0043730</name>
</gene>
<reference evidence="1" key="1">
    <citation type="submission" date="2017-08" db="EMBL/GenBank/DDBJ databases">
        <title>Assembly of the North American Bullfrog Genome.</title>
        <authorList>
            <person name="Warren R.L."/>
            <person name="Vandervalk B.P."/>
            <person name="Kucuk E."/>
            <person name="Birol I."/>
            <person name="Helbing C."/>
            <person name="Pandoh P."/>
            <person name="Behsaz B."/>
            <person name="Mohamadi H."/>
            <person name="Chu J."/>
            <person name="Jackman S."/>
            <person name="Hammond S.A."/>
            <person name="Veldhoen N."/>
            <person name="Kirk H."/>
            <person name="Zhao Y."/>
            <person name="Coope R."/>
            <person name="Pleasance S."/>
            <person name="Moore R."/>
            <person name="Holt R."/>
        </authorList>
    </citation>
    <scope>NUCLEOTIDE SEQUENCE</scope>
    <source>
        <strain evidence="1">Bruno</strain>
        <tissue evidence="1">Liver</tissue>
    </source>
</reference>
<evidence type="ECO:0000313" key="1">
    <source>
        <dbReference type="EMBL" id="PIO23133.1"/>
    </source>
</evidence>
<name>A0A2G9R783_AQUCT</name>
<sequence>MTYLVISSGASARDLCLEIQLFAGLVWQFTCLGAVQSPLLSCNCAAISIIGAHNVSEGGEGSRRLHSEAVMCEPDPGTHCH</sequence>
<accession>A0A2G9R783</accession>
<dbReference type="EMBL" id="KV960162">
    <property type="protein sequence ID" value="PIO23133.1"/>
    <property type="molecule type" value="Genomic_DNA"/>
</dbReference>
<organism evidence="1">
    <name type="scientific">Aquarana catesbeiana</name>
    <name type="common">American bullfrog</name>
    <name type="synonym">Rana catesbeiana</name>
    <dbReference type="NCBI Taxonomy" id="8400"/>
    <lineage>
        <taxon>Eukaryota</taxon>
        <taxon>Metazoa</taxon>
        <taxon>Chordata</taxon>
        <taxon>Craniata</taxon>
        <taxon>Vertebrata</taxon>
        <taxon>Euteleostomi</taxon>
        <taxon>Amphibia</taxon>
        <taxon>Batrachia</taxon>
        <taxon>Anura</taxon>
        <taxon>Neobatrachia</taxon>
        <taxon>Ranoidea</taxon>
        <taxon>Ranidae</taxon>
        <taxon>Aquarana</taxon>
    </lineage>
</organism>
<protein>
    <submittedName>
        <fullName evidence="1">Uncharacterized protein</fullName>
    </submittedName>
</protein>